<proteinExistence type="predicted"/>
<sequence>MKNRPQINLSTIAIAGILFTLLRADLWSQDNFDALPSNRNWSSLETFDVNGTVKSRSVSFFDELGKVQQVQSKDILTGKIWVSQTLYDYHGRAAFSTLSAPVGSSFGYQGSFIRDSGNSTYSLADFESNPENPSTVGTASNTLGNYYSTYNDDNDHPGNSYMDITSYPFSRTIYSTLNPGVPLKAIGGNKINGQWPQAYSFTMRAGQELAQSVAFGETKYAATDYKIHKTVSRDTHGNENAVFVDSDGKTLAAARSGGSAARDMSIDIFEQGFVDIHVPQGSGMGFTVTANGNAVTAYNLITETTVSPSTGLPNGFYRVTVNDVDNYDPSNPVTVHYKENYYDYSLNEYDKAGRLIASYQPLGTTKATKPKSIYEYNTLGQLTFTKSPDEGETYFVYREDGQIRFSGNLGSPPSYSDWVAYTDYDEQARPIESGQIYATINLLQPSYPSGNYSKRDVIQTQYDQINTSELSGISGLGSNYHDPTFLAGNVAKTWNDQSTSYYSYDVYGRVNWLVQNITGLGAKTIDYEYDPITGLVTQVIYQKEVASERFYHRYTYNGADQLIKVETSTNGSTYTLQAEYEYYETGALKRTELAGGSQGVDYVYNLTGQLKSINHPSLGTTDDPGGDTNDLFGMQLDYHQSDYARKQTNNITTPSYGVDQLNGNIKGIRWNNDPFSVSGKQSTYMFSYDRNNWLTAADFGQVDNGAEPAQENVTNSSVYGSTTTTTVEGGSSVTLQNGFHAQSGSNFTARVAGGFNEVGNGDYDVTGITYDANGNIQSLKRNKDASGGNAMDDLTYTYKSDPQNGPNQLLRVDDAEGDVSGAEDIGDQSGNNYLYNQLGQLRENVQEGIQYFYNASGLVNEIRKNYVTAVKFYYNDRNHRVRKETYSGGSPVANTYYVRDVAGNPMAIYSGSTLQEHPIYGNQRIAIYNRPGNVATYQLTDHLGNVRAIFQKSGSTTTNENHNDYYPFGMLMPNRTSINANTYRYAYQGQEKDSETGKEAFQLRLWDSRIARWLTIDPYRVHASPYLGMANNPSNIVDPDGGCPEGYDCFVDPVENSEGINLNEVTVSGIDKSPEMLGFAQMDFGFSLPNNFLGPRTFMTPIIFKAGETYNIETVYKIYFDAAMVDYSDLRIGFDRERISTSGFSLGAAAGPTDAGIFTKFHSQKMTFYQDVQGRDLLDVFDNTGLINANGFGATIHYLHLRGYDSPQTMNLIWETHLKGHGLSAGFNGSRSVPTFENTNNQ</sequence>
<dbReference type="Gene3D" id="2.180.10.10">
    <property type="entry name" value="RHS repeat-associated core"/>
    <property type="match status" value="1"/>
</dbReference>
<comment type="caution">
    <text evidence="1">The sequence shown here is derived from an EMBL/GenBank/DDBJ whole genome shotgun (WGS) entry which is preliminary data.</text>
</comment>
<organism evidence="1 2">
    <name type="scientific">Flagellimonas ochracea</name>
    <dbReference type="NCBI Taxonomy" id="2696472"/>
    <lineage>
        <taxon>Bacteria</taxon>
        <taxon>Pseudomonadati</taxon>
        <taxon>Bacteroidota</taxon>
        <taxon>Flavobacteriia</taxon>
        <taxon>Flavobacteriales</taxon>
        <taxon>Flavobacteriaceae</taxon>
        <taxon>Flagellimonas</taxon>
    </lineage>
</organism>
<evidence type="ECO:0000313" key="2">
    <source>
        <dbReference type="Proteomes" id="UP000667650"/>
    </source>
</evidence>
<dbReference type="NCBIfam" id="TIGR03696">
    <property type="entry name" value="Rhs_assc_core"/>
    <property type="match status" value="1"/>
</dbReference>
<name>A0A964TEH4_9FLAO</name>
<keyword evidence="2" id="KW-1185">Reference proteome</keyword>
<dbReference type="InterPro" id="IPR050708">
    <property type="entry name" value="T6SS_VgrG/RHS"/>
</dbReference>
<dbReference type="AlphaFoldDB" id="A0A964TEH4"/>
<dbReference type="InterPro" id="IPR022385">
    <property type="entry name" value="Rhs_assc_core"/>
</dbReference>
<dbReference type="NCBIfam" id="NF045639">
    <property type="entry name" value="GCX_COOH"/>
    <property type="match status" value="1"/>
</dbReference>
<dbReference type="PANTHER" id="PTHR32305:SF15">
    <property type="entry name" value="PROTEIN RHSA-RELATED"/>
    <property type="match status" value="1"/>
</dbReference>
<evidence type="ECO:0000313" key="1">
    <source>
        <dbReference type="EMBL" id="NAY93465.1"/>
    </source>
</evidence>
<protein>
    <recommendedName>
        <fullName evidence="3">RHS repeat-associated core domain-containing protein</fullName>
    </recommendedName>
</protein>
<dbReference type="RefSeq" id="WP_166524876.1">
    <property type="nucleotide sequence ID" value="NZ_JAAABI010000012.1"/>
</dbReference>
<evidence type="ECO:0008006" key="3">
    <source>
        <dbReference type="Google" id="ProtNLM"/>
    </source>
</evidence>
<dbReference type="PANTHER" id="PTHR32305">
    <property type="match status" value="1"/>
</dbReference>
<dbReference type="EMBL" id="JAAABI010000012">
    <property type="protein sequence ID" value="NAY93465.1"/>
    <property type="molecule type" value="Genomic_DNA"/>
</dbReference>
<gene>
    <name evidence="1" type="ORF">GTQ34_16255</name>
</gene>
<dbReference type="Proteomes" id="UP000667650">
    <property type="component" value="Unassembled WGS sequence"/>
</dbReference>
<accession>A0A964TEH4</accession>
<dbReference type="InterPro" id="IPR055015">
    <property type="entry name" value="GCX_COOH"/>
</dbReference>
<reference evidence="1" key="1">
    <citation type="submission" date="2020-01" db="EMBL/GenBank/DDBJ databases">
        <title>Muricauda ochracea sp. nov., isolated from a tidal flat of Garorim bay in Korea.</title>
        <authorList>
            <person name="Kim D."/>
            <person name="Yoo Y."/>
            <person name="Kim J.-J."/>
        </authorList>
    </citation>
    <scope>NUCLEOTIDE SEQUENCE</scope>
    <source>
        <strain evidence="1">JGD-17</strain>
    </source>
</reference>